<evidence type="ECO:0000313" key="2">
    <source>
        <dbReference type="Proteomes" id="UP001062846"/>
    </source>
</evidence>
<gene>
    <name evidence="1" type="ORF">RHMOL_Rhmol02G0044800</name>
</gene>
<proteinExistence type="predicted"/>
<name>A0ACC0PL86_RHOML</name>
<protein>
    <submittedName>
        <fullName evidence="1">Uncharacterized protein</fullName>
    </submittedName>
</protein>
<comment type="caution">
    <text evidence="1">The sequence shown here is derived from an EMBL/GenBank/DDBJ whole genome shotgun (WGS) entry which is preliminary data.</text>
</comment>
<organism evidence="1 2">
    <name type="scientific">Rhododendron molle</name>
    <name type="common">Chinese azalea</name>
    <name type="synonym">Azalea mollis</name>
    <dbReference type="NCBI Taxonomy" id="49168"/>
    <lineage>
        <taxon>Eukaryota</taxon>
        <taxon>Viridiplantae</taxon>
        <taxon>Streptophyta</taxon>
        <taxon>Embryophyta</taxon>
        <taxon>Tracheophyta</taxon>
        <taxon>Spermatophyta</taxon>
        <taxon>Magnoliopsida</taxon>
        <taxon>eudicotyledons</taxon>
        <taxon>Gunneridae</taxon>
        <taxon>Pentapetalae</taxon>
        <taxon>asterids</taxon>
        <taxon>Ericales</taxon>
        <taxon>Ericaceae</taxon>
        <taxon>Ericoideae</taxon>
        <taxon>Rhodoreae</taxon>
        <taxon>Rhododendron</taxon>
    </lineage>
</organism>
<evidence type="ECO:0000313" key="1">
    <source>
        <dbReference type="EMBL" id="KAI8566482.1"/>
    </source>
</evidence>
<keyword evidence="2" id="KW-1185">Reference proteome</keyword>
<accession>A0ACC0PL86</accession>
<reference evidence="1" key="1">
    <citation type="submission" date="2022-02" db="EMBL/GenBank/DDBJ databases">
        <title>Plant Genome Project.</title>
        <authorList>
            <person name="Zhang R.-G."/>
        </authorList>
    </citation>
    <scope>NUCLEOTIDE SEQUENCE</scope>
    <source>
        <strain evidence="1">AT1</strain>
    </source>
</reference>
<dbReference type="EMBL" id="CM046389">
    <property type="protein sequence ID" value="KAI8566482.1"/>
    <property type="molecule type" value="Genomic_DNA"/>
</dbReference>
<dbReference type="Proteomes" id="UP001062846">
    <property type="component" value="Chromosome 2"/>
</dbReference>
<sequence length="899" mass="100398">MAAPMNSGESDMVTEDFLLTFSPLLSPRWSQLCLTPSPPRSFLPSSSSMVGQYQGSNQSMDDPPQNQEHNDIVDPAPYLAGDSALLQQQQQLRKNWSEVSDWRPRGGGIMRMNNQGFEESNIGFEESMKMTTCFYFPPSPTYFPLYRPMPSVFFVSSEQKNISLALSSYMLEDKGGALHVVNGEDGEDIFDLLHDDLKSYVDNKFGDLNQIAVAAGVVPKDMESFVDNIRDAVFDEREVTLRRINWFEQHDEAIVGQPVYEQVGVVHQLIQNRGGELDVIIGGGVFTVNGLERRDSQGLPMTPETLLICQAKGSIRVWVGHGGQWTAEFRYRCNRLNIGIFSTVEDAISGYELVTRWSGLTDSTSFPRLFENENRSKLPLQLPLPAQELNQVEDFGLVCCNGTRNDEIESVGTSSEGTGECAMADKARLNSVCLGKRKTKEKNPGGEKRNKKTNGVRVAIPLEKILQTKGMRRKDAAKHLKVSITKLKSSCREYGIQRWPPRNEHMLIKQSLPNATPVVVDQEGIPHLTSDTVSSNQALTATVDTNNFFEKEILLPQLLPTAQQENPDVGFGNDEDEAIGMEVAGTMEGVMVQAQLSSGCSGNGKWKEKSPGGERGKDGTTGVKIAIAKEDILQTKDMRLKDAAKHLEVSRSTFKRACREHGIKRWPPRKERELISQSHSNEFSAVVDQERTPQLNSDALLPSAQVSATVGTNIVTIRAGYGEVRIKFRLSWPWRMVELEQEVKKRLPLEAGTYYIKYKDEDDGLMTLIACDEDLEDYISSSSRLGTPPVEQQIQRKTNQDPLDEFVYASLSERRRWRKRGKRQWWSNKSLKPFHPPPISVALSSLVAARPFQKFHRGERRKPANGNGSFKVGGGIGLNGLAESFAEGQDENISQLIGF</sequence>